<evidence type="ECO:0000313" key="1">
    <source>
        <dbReference type="EMBL" id="PON81029.1"/>
    </source>
</evidence>
<protein>
    <submittedName>
        <fullName evidence="1">Cotton fiber protein</fullName>
    </submittedName>
</protein>
<accession>A0A2P5E662</accession>
<dbReference type="OrthoDB" id="1104789at2759"/>
<keyword evidence="2" id="KW-1185">Reference proteome</keyword>
<proteinExistence type="predicted"/>
<comment type="caution">
    <text evidence="1">The sequence shown here is derived from an EMBL/GenBank/DDBJ whole genome shotgun (WGS) entry which is preliminary data.</text>
</comment>
<dbReference type="Pfam" id="PF05553">
    <property type="entry name" value="DUF761"/>
    <property type="match status" value="1"/>
</dbReference>
<evidence type="ECO:0000313" key="2">
    <source>
        <dbReference type="Proteomes" id="UP000237000"/>
    </source>
</evidence>
<name>A0A2P5E662_TREOI</name>
<organism evidence="1 2">
    <name type="scientific">Trema orientale</name>
    <name type="common">Charcoal tree</name>
    <name type="synonym">Celtis orientalis</name>
    <dbReference type="NCBI Taxonomy" id="63057"/>
    <lineage>
        <taxon>Eukaryota</taxon>
        <taxon>Viridiplantae</taxon>
        <taxon>Streptophyta</taxon>
        <taxon>Embryophyta</taxon>
        <taxon>Tracheophyta</taxon>
        <taxon>Spermatophyta</taxon>
        <taxon>Magnoliopsida</taxon>
        <taxon>eudicotyledons</taxon>
        <taxon>Gunneridae</taxon>
        <taxon>Pentapetalae</taxon>
        <taxon>rosids</taxon>
        <taxon>fabids</taxon>
        <taxon>Rosales</taxon>
        <taxon>Cannabaceae</taxon>
        <taxon>Trema</taxon>
    </lineage>
</organism>
<dbReference type="Proteomes" id="UP000237000">
    <property type="component" value="Unassembled WGS sequence"/>
</dbReference>
<dbReference type="FunCoup" id="A0A2P5E662">
    <property type="interactions" value="12"/>
</dbReference>
<dbReference type="STRING" id="63057.A0A2P5E662"/>
<dbReference type="PANTHER" id="PTHR33450">
    <property type="entry name" value="EMB|CAB67623.1-RELATED"/>
    <property type="match status" value="1"/>
</dbReference>
<dbReference type="InterPro" id="IPR008480">
    <property type="entry name" value="DUF761_pln"/>
</dbReference>
<gene>
    <name evidence="1" type="ORF">TorRG33x02_231470</name>
</gene>
<dbReference type="AlphaFoldDB" id="A0A2P5E662"/>
<dbReference type="PANTHER" id="PTHR33450:SF4">
    <property type="entry name" value="OS04G0665666 PROTEIN"/>
    <property type="match status" value="1"/>
</dbReference>
<dbReference type="InParanoid" id="A0A2P5E662"/>
<reference evidence="2" key="1">
    <citation type="submission" date="2016-06" db="EMBL/GenBank/DDBJ databases">
        <title>Parallel loss of symbiosis genes in relatives of nitrogen-fixing non-legume Parasponia.</title>
        <authorList>
            <person name="Van Velzen R."/>
            <person name="Holmer R."/>
            <person name="Bu F."/>
            <person name="Rutten L."/>
            <person name="Van Zeijl A."/>
            <person name="Liu W."/>
            <person name="Santuari L."/>
            <person name="Cao Q."/>
            <person name="Sharma T."/>
            <person name="Shen D."/>
            <person name="Roswanjaya Y."/>
            <person name="Wardhani T."/>
            <person name="Kalhor M.S."/>
            <person name="Jansen J."/>
            <person name="Van den Hoogen J."/>
            <person name="Gungor B."/>
            <person name="Hartog M."/>
            <person name="Hontelez J."/>
            <person name="Verver J."/>
            <person name="Yang W.-C."/>
            <person name="Schijlen E."/>
            <person name="Repin R."/>
            <person name="Schilthuizen M."/>
            <person name="Schranz E."/>
            <person name="Heidstra R."/>
            <person name="Miyata K."/>
            <person name="Fedorova E."/>
            <person name="Kohlen W."/>
            <person name="Bisseling T."/>
            <person name="Smit S."/>
            <person name="Geurts R."/>
        </authorList>
    </citation>
    <scope>NUCLEOTIDE SEQUENCE [LARGE SCALE GENOMIC DNA]</scope>
    <source>
        <strain evidence="2">cv. RG33-2</strain>
    </source>
</reference>
<sequence length="247" mass="27534">MVGDPSKNPKPLHLLRLLSLKHSPSSSSSSSSSTSSIMKLKTLIHTLVSCHVRRFLRALSAAKSKTISIVVHTIRETQTMHLIIHPLTKNKNKNKNKATKSIFFGSFRLHYNFCSSKYSHVLPVPAPVYDGLPPATASGAQFYHDSTWNSVIPTGQQRCDHDQDHDNIIDTQLSGYLQWLEEKKVHGKSGGCDAGDHHDLDQTAGDAANHDDIDKLADLFIANCHAKFILEKQESARRFKEMLERSA</sequence>
<dbReference type="EMBL" id="JXTC01000226">
    <property type="protein sequence ID" value="PON81029.1"/>
    <property type="molecule type" value="Genomic_DNA"/>
</dbReference>